<keyword evidence="1" id="KW-0472">Membrane</keyword>
<feature type="transmembrane region" description="Helical" evidence="1">
    <location>
        <begin position="898"/>
        <end position="922"/>
    </location>
</feature>
<dbReference type="SUPFAM" id="SSF49464">
    <property type="entry name" value="Carboxypeptidase regulatory domain-like"/>
    <property type="match status" value="2"/>
</dbReference>
<evidence type="ECO:0000259" key="2">
    <source>
        <dbReference type="Pfam" id="PF07581"/>
    </source>
</evidence>
<dbReference type="InterPro" id="IPR002173">
    <property type="entry name" value="Carboh/pur_kinase_PfkB_CS"/>
</dbReference>
<dbReference type="Pfam" id="PF07581">
    <property type="entry name" value="Glug"/>
    <property type="match status" value="2"/>
</dbReference>
<dbReference type="PROSITE" id="PS00584">
    <property type="entry name" value="PFKB_KINASES_2"/>
    <property type="match status" value="1"/>
</dbReference>
<feature type="transmembrane region" description="Helical" evidence="1">
    <location>
        <begin position="928"/>
        <end position="946"/>
    </location>
</feature>
<keyword evidence="1" id="KW-1133">Transmembrane helix</keyword>
<accession>A0A847D1N9</accession>
<evidence type="ECO:0000256" key="1">
    <source>
        <dbReference type="SAM" id="Phobius"/>
    </source>
</evidence>
<dbReference type="Proteomes" id="UP000545876">
    <property type="component" value="Unassembled WGS sequence"/>
</dbReference>
<comment type="caution">
    <text evidence="3">The sequence shown here is derived from an EMBL/GenBank/DDBJ whole genome shotgun (WGS) entry which is preliminary data.</text>
</comment>
<dbReference type="Gene3D" id="2.160.20.110">
    <property type="match status" value="2"/>
</dbReference>
<dbReference type="GO" id="GO:0016301">
    <property type="term" value="F:kinase activity"/>
    <property type="evidence" value="ECO:0007669"/>
    <property type="project" value="InterPro"/>
</dbReference>
<name>A0A847D1N9_9BACT</name>
<sequence>MVKESIYAQSPIAIYTLQDLDNVRNNLSSSYVLMNNLDFNSDSSYDQTDPNWATKKASWTTGEGWDPIGQYPNRFTGTFDGQENTISNLYINRPTEDKSIGLFGGTNGNFNPVFIMNLNLVNIDVTGGGDEYVGGLIGHNYLGTVSNCHVTGAVVGSAFSVGGFIGYNEAGETGIEDTEGGYIMAGYIENTSFSGSVSGINYVGGLIGFQGGYETSVIRSSSSGTVTGEYAVGGLMGSAAYILIEDCHSTSLVNGIGDSCSMVGGLIGQDYGYNTIRNSYALGDVVAPTCEEVGGLIGNNDSDVENSYATGDVSGLTNVGGLIGLGWSSVRINNSYSTGSVIGSSNVGGFIGRGNKVKISNSYSTGSIIGSTYIGGFIGLGSDLMVLTNSFWNTESSGMATSPAATGKTTSEMLNISNYNNTSTEGLDTAWDIAEYSLFTPPNSNIWFMEDTYGYPHLFYEYDEYIPLATEGTEPTVSTATASEITSIAGKLNANLTEVGTYGTPLVYFQHREIGGDWNGTAPISKDVVGTYSYNLTNLTPSTTYEFRAAVNFDDSSTNYGSIFSFTTQATNTAGMTLSEIRITNIGLIGDIPNLNFLLYHFTSTTVRIKGLTFLNSNIIFKTDDEEYTTRSNEDGYFELVMQLTERTYEFDYYTYDNLGNKSKVKGLTLIIDPDYLEDGEEEEVIEDIPPVEDQDDDVPVEDIPPVTQTPEETDKVFGERIFDFIKGLSITEKQSKDIATRSLISLPLLTILSLAFGNTHIWALLIRVFSYILALFKIGKKKRNCGLVYNSVTKEPLGNAIVRIFSKDGRLVATEVTNPYGIFESSLPSDTYKLNVNMNGYVFPSSLISGSQDLPYKNIYIGGDFNLINHPINYSVPVDPINKSVLQGIKTVVQNRLVNISIFLINIVIVIGLLFSIISYIKVSNTFNLSMLILYILTLLIAVIVSSRGKYRFGTVRDINEERLKGLELSLLESEFGTNFAKRITDAKGKYRFIVPGGEYKLVSIDPNYNILLDSESVFKGEKDKVMVISNNLKARKR</sequence>
<dbReference type="InterPro" id="IPR011493">
    <property type="entry name" value="GLUG"/>
</dbReference>
<reference evidence="3 4" key="1">
    <citation type="journal article" date="2020" name="Biotechnol. Biofuels">
        <title>New insights from the biogas microbiome by comprehensive genome-resolved metagenomics of nearly 1600 species originating from multiple anaerobic digesters.</title>
        <authorList>
            <person name="Campanaro S."/>
            <person name="Treu L."/>
            <person name="Rodriguez-R L.M."/>
            <person name="Kovalovszki A."/>
            <person name="Ziels R.M."/>
            <person name="Maus I."/>
            <person name="Zhu X."/>
            <person name="Kougias P.G."/>
            <person name="Basile A."/>
            <person name="Luo G."/>
            <person name="Schluter A."/>
            <person name="Konstantinidis K.T."/>
            <person name="Angelidaki I."/>
        </authorList>
    </citation>
    <scope>NUCLEOTIDE SEQUENCE [LARGE SCALE GENOMIC DNA]</scope>
    <source>
        <strain evidence="3">AS06rmzACSIP_65</strain>
    </source>
</reference>
<evidence type="ECO:0000313" key="4">
    <source>
        <dbReference type="Proteomes" id="UP000545876"/>
    </source>
</evidence>
<protein>
    <recommendedName>
        <fullName evidence="2">GLUG domain-containing protein</fullName>
    </recommendedName>
</protein>
<feature type="transmembrane region" description="Helical" evidence="1">
    <location>
        <begin position="749"/>
        <end position="775"/>
    </location>
</feature>
<dbReference type="AlphaFoldDB" id="A0A847D1N9"/>
<organism evidence="3 4">
    <name type="scientific">Candidatus Dojkabacteria bacterium</name>
    <dbReference type="NCBI Taxonomy" id="2099670"/>
    <lineage>
        <taxon>Bacteria</taxon>
        <taxon>Candidatus Dojkabacteria</taxon>
    </lineage>
</organism>
<evidence type="ECO:0000313" key="3">
    <source>
        <dbReference type="EMBL" id="NLD25654.1"/>
    </source>
</evidence>
<keyword evidence="1" id="KW-0812">Transmembrane</keyword>
<feature type="domain" description="GLUG" evidence="2">
    <location>
        <begin position="131"/>
        <end position="155"/>
    </location>
</feature>
<proteinExistence type="predicted"/>
<dbReference type="EMBL" id="JAAZBX010000014">
    <property type="protein sequence ID" value="NLD25654.1"/>
    <property type="molecule type" value="Genomic_DNA"/>
</dbReference>
<feature type="domain" description="GLUG" evidence="2">
    <location>
        <begin position="292"/>
        <end position="314"/>
    </location>
</feature>
<gene>
    <name evidence="3" type="ORF">GX656_03410</name>
</gene>
<dbReference type="InterPro" id="IPR008969">
    <property type="entry name" value="CarboxyPept-like_regulatory"/>
</dbReference>